<evidence type="ECO:0000256" key="1">
    <source>
        <dbReference type="SAM" id="MobiDB-lite"/>
    </source>
</evidence>
<organism evidence="2 3">
    <name type="scientific">Heterobasidion irregulare (strain TC 32-1)</name>
    <dbReference type="NCBI Taxonomy" id="747525"/>
    <lineage>
        <taxon>Eukaryota</taxon>
        <taxon>Fungi</taxon>
        <taxon>Dikarya</taxon>
        <taxon>Basidiomycota</taxon>
        <taxon>Agaricomycotina</taxon>
        <taxon>Agaricomycetes</taxon>
        <taxon>Russulales</taxon>
        <taxon>Bondarzewiaceae</taxon>
        <taxon>Heterobasidion</taxon>
        <taxon>Heterobasidion annosum species complex</taxon>
    </lineage>
</organism>
<protein>
    <submittedName>
        <fullName evidence="2">Uncharacterized protein</fullName>
    </submittedName>
</protein>
<dbReference type="GeneID" id="20670620"/>
<feature type="region of interest" description="Disordered" evidence="1">
    <location>
        <begin position="86"/>
        <end position="153"/>
    </location>
</feature>
<feature type="compositionally biased region" description="Low complexity" evidence="1">
    <location>
        <begin position="86"/>
        <end position="95"/>
    </location>
</feature>
<name>W4K3Y9_HETIT</name>
<dbReference type="AlphaFoldDB" id="W4K3Y9"/>
<accession>W4K3Y9</accession>
<reference evidence="2 3" key="1">
    <citation type="journal article" date="2012" name="New Phytol.">
        <title>Insight into trade-off between wood decay and parasitism from the genome of a fungal forest pathogen.</title>
        <authorList>
            <person name="Olson A."/>
            <person name="Aerts A."/>
            <person name="Asiegbu F."/>
            <person name="Belbahri L."/>
            <person name="Bouzid O."/>
            <person name="Broberg A."/>
            <person name="Canback B."/>
            <person name="Coutinho P.M."/>
            <person name="Cullen D."/>
            <person name="Dalman K."/>
            <person name="Deflorio G."/>
            <person name="van Diepen L.T."/>
            <person name="Dunand C."/>
            <person name="Duplessis S."/>
            <person name="Durling M."/>
            <person name="Gonthier P."/>
            <person name="Grimwood J."/>
            <person name="Fossdal C.G."/>
            <person name="Hansson D."/>
            <person name="Henrissat B."/>
            <person name="Hietala A."/>
            <person name="Himmelstrand K."/>
            <person name="Hoffmeister D."/>
            <person name="Hogberg N."/>
            <person name="James T.Y."/>
            <person name="Karlsson M."/>
            <person name="Kohler A."/>
            <person name="Kues U."/>
            <person name="Lee Y.H."/>
            <person name="Lin Y.C."/>
            <person name="Lind M."/>
            <person name="Lindquist E."/>
            <person name="Lombard V."/>
            <person name="Lucas S."/>
            <person name="Lunden K."/>
            <person name="Morin E."/>
            <person name="Murat C."/>
            <person name="Park J."/>
            <person name="Raffaello T."/>
            <person name="Rouze P."/>
            <person name="Salamov A."/>
            <person name="Schmutz J."/>
            <person name="Solheim H."/>
            <person name="Stahlberg J."/>
            <person name="Velez H."/>
            <person name="de Vries R.P."/>
            <person name="Wiebenga A."/>
            <person name="Woodward S."/>
            <person name="Yakovlev I."/>
            <person name="Garbelotto M."/>
            <person name="Martin F."/>
            <person name="Grigoriev I.V."/>
            <person name="Stenlid J."/>
        </authorList>
    </citation>
    <scope>NUCLEOTIDE SEQUENCE [LARGE SCALE GENOMIC DNA]</scope>
    <source>
        <strain evidence="2 3">TC 32-1</strain>
    </source>
</reference>
<dbReference type="InParanoid" id="W4K3Y9"/>
<dbReference type="OrthoDB" id="2690029at2759"/>
<dbReference type="Proteomes" id="UP000030671">
    <property type="component" value="Unassembled WGS sequence"/>
</dbReference>
<keyword evidence="3" id="KW-1185">Reference proteome</keyword>
<dbReference type="KEGG" id="hir:HETIRDRAFT_319714"/>
<dbReference type="EMBL" id="KI925459">
    <property type="protein sequence ID" value="ETW80527.1"/>
    <property type="molecule type" value="Genomic_DNA"/>
</dbReference>
<proteinExistence type="predicted"/>
<sequence>MAFQCLACPRNFHDRRALKTHQWNCKGYQEIQDVTFQQKRARKEETVEEAETLSRKRAQVLVEPKELTAESSRFFAYQHNILDSVPIPESSSSELPPSPEPPITRSARSGRGIRFPKRFDNFLPSSATPLSHIPSKQHPLPTQPNPVMSMHPR</sequence>
<evidence type="ECO:0000313" key="2">
    <source>
        <dbReference type="EMBL" id="ETW80527.1"/>
    </source>
</evidence>
<dbReference type="HOGENOM" id="CLU_144293_0_0_1"/>
<gene>
    <name evidence="2" type="ORF">HETIRDRAFT_319714</name>
</gene>
<evidence type="ECO:0000313" key="3">
    <source>
        <dbReference type="Proteomes" id="UP000030671"/>
    </source>
</evidence>
<dbReference type="RefSeq" id="XP_009547262.1">
    <property type="nucleotide sequence ID" value="XM_009548967.1"/>
</dbReference>